<reference evidence="1" key="1">
    <citation type="submission" date="2018-05" db="EMBL/GenBank/DDBJ databases">
        <authorList>
            <person name="Lanie J.A."/>
            <person name="Ng W.-L."/>
            <person name="Kazmierczak K.M."/>
            <person name="Andrzejewski T.M."/>
            <person name="Davidsen T.M."/>
            <person name="Wayne K.J."/>
            <person name="Tettelin H."/>
            <person name="Glass J.I."/>
            <person name="Rusch D."/>
            <person name="Podicherti R."/>
            <person name="Tsui H.-C.T."/>
            <person name="Winkler M.E."/>
        </authorList>
    </citation>
    <scope>NUCLEOTIDE SEQUENCE</scope>
</reference>
<sequence length="112" mass="12960">MNDSIKHAFALGEKENFNPNEKQILIVDKVCREVVKRHLAMPAILLLETFRPLNYIGSQVMHFFQPIISAVLTVDGYTDFTELLEQRGSVDYFCERIRDIEEEGQKSSIVDR</sequence>
<dbReference type="EMBL" id="UINC01015378">
    <property type="protein sequence ID" value="SVA64804.1"/>
    <property type="molecule type" value="Genomic_DNA"/>
</dbReference>
<protein>
    <submittedName>
        <fullName evidence="1">Uncharacterized protein</fullName>
    </submittedName>
</protein>
<organism evidence="1">
    <name type="scientific">marine metagenome</name>
    <dbReference type="NCBI Taxonomy" id="408172"/>
    <lineage>
        <taxon>unclassified sequences</taxon>
        <taxon>metagenomes</taxon>
        <taxon>ecological metagenomes</taxon>
    </lineage>
</organism>
<accession>A0A381XJ59</accession>
<gene>
    <name evidence="1" type="ORF">METZ01_LOCUS117658</name>
</gene>
<dbReference type="AlphaFoldDB" id="A0A381XJ59"/>
<proteinExistence type="predicted"/>
<evidence type="ECO:0000313" key="1">
    <source>
        <dbReference type="EMBL" id="SVA64804.1"/>
    </source>
</evidence>
<name>A0A381XJ59_9ZZZZ</name>